<dbReference type="InterPro" id="IPR051533">
    <property type="entry name" value="WaaL-like"/>
</dbReference>
<feature type="transmembrane region" description="Helical" evidence="5">
    <location>
        <begin position="145"/>
        <end position="166"/>
    </location>
</feature>
<keyword evidence="4 5" id="KW-0472">Membrane</keyword>
<dbReference type="GO" id="GO:0016874">
    <property type="term" value="F:ligase activity"/>
    <property type="evidence" value="ECO:0007669"/>
    <property type="project" value="UniProtKB-KW"/>
</dbReference>
<evidence type="ECO:0000256" key="2">
    <source>
        <dbReference type="ARBA" id="ARBA00022692"/>
    </source>
</evidence>
<name>A0ABY4MXE8_9MICO</name>
<dbReference type="InterPro" id="IPR007016">
    <property type="entry name" value="O-antigen_ligase-rel_domated"/>
</dbReference>
<feature type="transmembrane region" description="Helical" evidence="5">
    <location>
        <begin position="215"/>
        <end position="232"/>
    </location>
</feature>
<organism evidence="7">
    <name type="scientific">Gulosibacter sediminis</name>
    <dbReference type="NCBI Taxonomy" id="1729695"/>
    <lineage>
        <taxon>Bacteria</taxon>
        <taxon>Bacillati</taxon>
        <taxon>Actinomycetota</taxon>
        <taxon>Actinomycetes</taxon>
        <taxon>Micrococcales</taxon>
        <taxon>Microbacteriaceae</taxon>
        <taxon>Gulosibacter</taxon>
    </lineage>
</organism>
<sequence length="495" mass="53779">MTASPNTAGAPGTGAKLLERLRLPDGQPYSKAMLLTFAALVVAFSGDTFRYTIGWTGYGAIVGLLVALSVVLLVRRKPQLRLRHLPLMLLLFTAWCLVSVIWSGYRLETLAGSAVQLATVFVALVTAVSLTRMQFLRTLGAAMRWLVFGSLAFELFAAIAMPAGVLPPTYLRPGVLQSLLGTDRVPEPLPGGFYWTHSELFDGGPLQGLMGNRNLLAIVALIALIVTVVELLDRMVSRWYALFASAAAVAAILLTDSATAYVAGAFVLLGAALVLIGRRIHRQLRWVLYCVVGACLVAGGTLVVVFNNEVFALMNRSSDMSGRGSIWRAVLALGSESPALGHGWISYWAPWLPEFHSLAIVEGMPYHQAHNAFLDVWMQVGVIGLLLFVGLVFSTLIRTWWISIDVPDAPRIPPYRPGGRPHLSAATAAPFFIMVALVVQAMTESRLLIEGAWLLLCYFAIYAKLRIQDPAMLPRRTVSTKTGPVRVVLDTQLNG</sequence>
<feature type="domain" description="O-antigen ligase-related" evidence="6">
    <location>
        <begin position="244"/>
        <end position="389"/>
    </location>
</feature>
<feature type="transmembrane region" description="Helical" evidence="5">
    <location>
        <begin position="86"/>
        <end position="105"/>
    </location>
</feature>
<feature type="transmembrane region" description="Helical" evidence="5">
    <location>
        <begin position="447"/>
        <end position="465"/>
    </location>
</feature>
<dbReference type="PANTHER" id="PTHR37422:SF13">
    <property type="entry name" value="LIPOPOLYSACCHARIDE BIOSYNTHESIS PROTEIN PA4999-RELATED"/>
    <property type="match status" value="1"/>
</dbReference>
<feature type="transmembrane region" description="Helical" evidence="5">
    <location>
        <begin position="422"/>
        <end position="441"/>
    </location>
</feature>
<feature type="transmembrane region" description="Helical" evidence="5">
    <location>
        <begin position="376"/>
        <end position="401"/>
    </location>
</feature>
<feature type="transmembrane region" description="Helical" evidence="5">
    <location>
        <begin position="239"/>
        <end position="254"/>
    </location>
</feature>
<protein>
    <submittedName>
        <fullName evidence="7">O-antigen ligase family protein</fullName>
    </submittedName>
</protein>
<dbReference type="PANTHER" id="PTHR37422">
    <property type="entry name" value="TEICHURONIC ACID BIOSYNTHESIS PROTEIN TUAE"/>
    <property type="match status" value="1"/>
</dbReference>
<evidence type="ECO:0000256" key="4">
    <source>
        <dbReference type="ARBA" id="ARBA00023136"/>
    </source>
</evidence>
<evidence type="ECO:0000259" key="6">
    <source>
        <dbReference type="Pfam" id="PF04932"/>
    </source>
</evidence>
<comment type="subcellular location">
    <subcellularLocation>
        <location evidence="1">Membrane</location>
        <topology evidence="1">Multi-pass membrane protein</topology>
    </subcellularLocation>
</comment>
<feature type="transmembrane region" description="Helical" evidence="5">
    <location>
        <begin position="55"/>
        <end position="74"/>
    </location>
</feature>
<feature type="transmembrane region" description="Helical" evidence="5">
    <location>
        <begin position="260"/>
        <end position="277"/>
    </location>
</feature>
<proteinExistence type="predicted"/>
<gene>
    <name evidence="7" type="ORF">M3M28_10090</name>
</gene>
<evidence type="ECO:0000256" key="1">
    <source>
        <dbReference type="ARBA" id="ARBA00004141"/>
    </source>
</evidence>
<accession>A0ABY4MXE8</accession>
<evidence type="ECO:0000256" key="3">
    <source>
        <dbReference type="ARBA" id="ARBA00022989"/>
    </source>
</evidence>
<feature type="transmembrane region" description="Helical" evidence="5">
    <location>
        <begin position="111"/>
        <end position="133"/>
    </location>
</feature>
<keyword evidence="2 5" id="KW-0812">Transmembrane</keyword>
<reference evidence="7" key="1">
    <citation type="submission" date="2022-05" db="EMBL/GenBank/DDBJ databases">
        <title>Complete genome sequence of toluene-degrading Gulosibacter sediminis strain ACHW.36C.</title>
        <authorList>
            <person name="Wai A.C."/>
            <person name="Lai G.K."/>
            <person name="Griffin S.D."/>
            <person name="Leung F.C."/>
        </authorList>
    </citation>
    <scope>NUCLEOTIDE SEQUENCE [LARGE SCALE GENOMIC DNA]</scope>
    <source>
        <strain evidence="7">ACHW.36C</strain>
    </source>
</reference>
<keyword evidence="7" id="KW-0436">Ligase</keyword>
<dbReference type="Pfam" id="PF04932">
    <property type="entry name" value="Wzy_C"/>
    <property type="match status" value="1"/>
</dbReference>
<dbReference type="EMBL" id="CP097160">
    <property type="protein sequence ID" value="UQN14395.1"/>
    <property type="molecule type" value="Genomic_DNA"/>
</dbReference>
<feature type="transmembrane region" description="Helical" evidence="5">
    <location>
        <begin position="286"/>
        <end position="306"/>
    </location>
</feature>
<evidence type="ECO:0000313" key="7">
    <source>
        <dbReference type="EMBL" id="UQN14395.1"/>
    </source>
</evidence>
<keyword evidence="3 5" id="KW-1133">Transmembrane helix</keyword>
<evidence type="ECO:0000256" key="5">
    <source>
        <dbReference type="SAM" id="Phobius"/>
    </source>
</evidence>